<feature type="region of interest" description="Disordered" evidence="8">
    <location>
        <begin position="540"/>
        <end position="564"/>
    </location>
</feature>
<evidence type="ECO:0000256" key="6">
    <source>
        <dbReference type="ARBA" id="ARBA00023180"/>
    </source>
</evidence>
<evidence type="ECO:0000256" key="7">
    <source>
        <dbReference type="SAM" id="Coils"/>
    </source>
</evidence>
<dbReference type="GO" id="GO:0006888">
    <property type="term" value="P:endoplasmic reticulum to Golgi vesicle-mediated transport"/>
    <property type="evidence" value="ECO:0007669"/>
    <property type="project" value="TreeGrafter"/>
</dbReference>
<feature type="compositionally biased region" description="Polar residues" evidence="8">
    <location>
        <begin position="363"/>
        <end position="375"/>
    </location>
</feature>
<feature type="compositionally biased region" description="Polar residues" evidence="8">
    <location>
        <begin position="635"/>
        <end position="650"/>
    </location>
</feature>
<feature type="compositionally biased region" description="Low complexity" evidence="8">
    <location>
        <begin position="427"/>
        <end position="438"/>
    </location>
</feature>
<dbReference type="PANTHER" id="PTHR23158">
    <property type="entry name" value="MELANOMA INHIBITORY ACTIVITY-RELATED"/>
    <property type="match status" value="1"/>
</dbReference>
<keyword evidence="2" id="KW-0728">SH3 domain</keyword>
<evidence type="ECO:0000256" key="2">
    <source>
        <dbReference type="ARBA" id="ARBA00022443"/>
    </source>
</evidence>
<keyword evidence="3" id="KW-0732">Signal</keyword>
<dbReference type="SUPFAM" id="SSF50044">
    <property type="entry name" value="SH3-domain"/>
    <property type="match status" value="1"/>
</dbReference>
<evidence type="ECO:0000256" key="4">
    <source>
        <dbReference type="ARBA" id="ARBA00022824"/>
    </source>
</evidence>
<keyword evidence="6" id="KW-0325">Glycoprotein</keyword>
<dbReference type="Pfam" id="PF07653">
    <property type="entry name" value="SH3_2"/>
    <property type="match status" value="1"/>
</dbReference>
<feature type="region of interest" description="Disordered" evidence="8">
    <location>
        <begin position="1409"/>
        <end position="1465"/>
    </location>
</feature>
<evidence type="ECO:0000256" key="8">
    <source>
        <dbReference type="SAM" id="MobiDB-lite"/>
    </source>
</evidence>
<evidence type="ECO:0000256" key="5">
    <source>
        <dbReference type="ARBA" id="ARBA00023054"/>
    </source>
</evidence>
<feature type="region of interest" description="Disordered" evidence="8">
    <location>
        <begin position="419"/>
        <end position="524"/>
    </location>
</feature>
<feature type="compositionally biased region" description="Low complexity" evidence="8">
    <location>
        <begin position="446"/>
        <end position="455"/>
    </location>
</feature>
<evidence type="ECO:0000256" key="3">
    <source>
        <dbReference type="ARBA" id="ARBA00022729"/>
    </source>
</evidence>
<feature type="coiled-coil region" evidence="7">
    <location>
        <begin position="1091"/>
        <end position="1259"/>
    </location>
</feature>
<feature type="compositionally biased region" description="Low complexity" evidence="8">
    <location>
        <begin position="489"/>
        <end position="522"/>
    </location>
</feature>
<feature type="region of interest" description="Disordered" evidence="8">
    <location>
        <begin position="1504"/>
        <end position="1624"/>
    </location>
</feature>
<dbReference type="FunCoup" id="A0A6P6YD22">
    <property type="interactions" value="263"/>
</dbReference>
<feature type="compositionally biased region" description="Low complexity" evidence="8">
    <location>
        <begin position="1505"/>
        <end position="1523"/>
    </location>
</feature>
<protein>
    <submittedName>
        <fullName evidence="11">Transport and Golgi organization protein 1-like</fullName>
    </submittedName>
</protein>
<feature type="region of interest" description="Disordered" evidence="8">
    <location>
        <begin position="677"/>
        <end position="697"/>
    </location>
</feature>
<dbReference type="Gene3D" id="2.30.30.40">
    <property type="entry name" value="SH3 Domains"/>
    <property type="match status" value="1"/>
</dbReference>
<keyword evidence="4" id="KW-0256">Endoplasmic reticulum</keyword>
<feature type="compositionally biased region" description="Low complexity" evidence="8">
    <location>
        <begin position="1559"/>
        <end position="1574"/>
    </location>
</feature>
<accession>A0A6P6YD22</accession>
<feature type="compositionally biased region" description="Basic and acidic residues" evidence="8">
    <location>
        <begin position="398"/>
        <end position="409"/>
    </location>
</feature>
<feature type="compositionally biased region" description="Polar residues" evidence="8">
    <location>
        <begin position="1600"/>
        <end position="1624"/>
    </location>
</feature>
<evidence type="ECO:0000313" key="11">
    <source>
        <dbReference type="RefSeq" id="XP_027202579.1"/>
    </source>
</evidence>
<dbReference type="PANTHER" id="PTHR23158:SF33">
    <property type="entry name" value="TRANSPORT AND GOLGI ORGANIZATION PROTEIN 1"/>
    <property type="match status" value="1"/>
</dbReference>
<sequence>MVNIMKPVLLLFHQNFQSSYIIWLFTFWLLISINDAKSKLPNYQSILCADIHCKEPIADGITTIRYPSPDRNLLSFKKDLNVKILGKTDDKIYYFAEVNKKRGFVPAKLIKETNVHFDETKLDKVQFDFDEYEKSLKSSISIVESGSDILDDSNNGQINDSIVLSSSSNVDHHNQVPNDSSISQQSSATPFVYSQKVTVIDGTTINEDLLGGLNTATPSPTFVQNPVTKTATIEANFSNIIDNELDSKNVNNQNESELNKQHGSLLKQLGEPMVVVQNSTVDSTVQDDVTVSGEDSSEIVESLDAVHNSTSNVVNEEKNDSNKESTKNSTLVADENEVKVEENNDDKTVQQEMKISEPEAPINSDSVNNNQIPKTNDSDVLKAETVMNETLNENPSIQEEKKENSNNLEVDKINDKVAAESAKNDSQTTIEQQQTVEQASQLPVSNDSNQQQQQQKNDDFQQEIHRAKRDSEQQQQTEKVEENNLKDASNNQSSISSSNSTVDNNNNNDNVDSISSSSQTSSQPIAAADIPQNLHQQIHPPAHHHHHQQQQASPPTNVDSSKINPELNEQNVQPVNNINQQVDSNNNLPPHQPHLHPKLIQRTHVEDLKDTVNVDPLNNPQPPPPPIQQQQQQIHSTPESLPESPNSNKEYSNENHHSQSTANFHAEGSVLNSKHKPFVENRPAPIDNQNQQQQQQSVVSERLLVNPVIHSEQYQPPVNSNIFKRKLLAERVGFVSVIMEIIPDEVELFFESFNISLHAIIFTSIVAFFWCLMKVFIFFVSSSKKVRELQDTICQTQRKLYYFEAEKDKIKEEYVLCRDEYSCYKDNLHRIEKRKYQLEQENEKLKTEIVGLKKDNSSLKIQAESNPIISSKLDQISLELNRFKQENNELCSKIVELETQIDQNLTTIKQQERAARADKEEIDNLNDQLMTLNEEIEKLNETIKELEQQYNIVQSENLDLKELQNKLSEELKEMKDDLLSSEEKARNFENDYKSMESKLKTSEEKMATFMKEIENKNSEIISMQTLLNKLNKNLTKSKEHVRRRQRSATNMNGDLAIDGVNGDEDLINNTNDDDEQNIEGGGEDSICLQDVIQLQLRLTQMETEKEQFRQKFETVQKQLQDITDEIESTRKLNQQLKQNAENALQEKFKAITELEVLSKYYKEKELEYAKDIGVHRVKQEQQNEDVESLLSKLNVTEEENTIIKDQLKSIKKELEETERRYKSQLNQLEKHSHENWIAARSAERKLEETKAEASALRQALSQSVKSPPPGEFSFGGYLDDTASSVSSIPEALNTSLPVPPPPPPPFPFPSIFGSTIPPPPPPSQVLGTPLTNPAANLFDLNEQHNAAVHAAATNSSYWNSPSAVAAPVTAQAPIIQAQSSNTSNTFAFDPSKNIASTDINMTYTQINPMSHHQQQQQQPPSQPSNSNIQQQQQPQQYNTNNSYGGYYPSGGHQQQQLQQHSFHSSQLDLTRNTYSPALSQRSTHTPLTTVNPNAINHHYDMQRASQSNPYVSPPQQQQQQQQPNPNPFSLNYTTTGYTQQQQPPPSTNDVYSNSHHHQQQQQQSYNIGGHQQQQPVIDPNNTMHSSYSSSSTQQQQQQQGTNYTTHQPSISNQSRPQSVHNQMV</sequence>
<feature type="region of interest" description="Disordered" evidence="8">
    <location>
        <begin position="390"/>
        <end position="409"/>
    </location>
</feature>
<evidence type="ECO:0000313" key="10">
    <source>
        <dbReference type="Proteomes" id="UP000515146"/>
    </source>
</evidence>
<dbReference type="OrthoDB" id="6022771at2759"/>
<dbReference type="InterPro" id="IPR051500">
    <property type="entry name" value="cTAGE_MIA/OTOR"/>
</dbReference>
<feature type="compositionally biased region" description="Basic and acidic residues" evidence="8">
    <location>
        <begin position="315"/>
        <end position="326"/>
    </location>
</feature>
<proteinExistence type="predicted"/>
<dbReference type="GO" id="GO:0005789">
    <property type="term" value="C:endoplasmic reticulum membrane"/>
    <property type="evidence" value="ECO:0007669"/>
    <property type="project" value="UniProtKB-SubCell"/>
</dbReference>
<evidence type="ECO:0000259" key="9">
    <source>
        <dbReference type="Pfam" id="PF07653"/>
    </source>
</evidence>
<gene>
    <name evidence="11" type="primary">LOC113796490</name>
</gene>
<reference evidence="11" key="1">
    <citation type="submission" date="2025-08" db="UniProtKB">
        <authorList>
            <consortium name="RefSeq"/>
        </authorList>
    </citation>
    <scope>IDENTIFICATION</scope>
    <source>
        <strain evidence="11">Airmid</strain>
    </source>
</reference>
<dbReference type="OMA" id="PNEYYKQ"/>
<dbReference type="KEGG" id="dpte:113796490"/>
<feature type="region of interest" description="Disordered" evidence="8">
    <location>
        <begin position="612"/>
        <end position="660"/>
    </location>
</feature>
<feature type="compositionally biased region" description="Low complexity" evidence="8">
    <location>
        <begin position="1532"/>
        <end position="1541"/>
    </location>
</feature>
<name>A0A6P6YD22_DERPT</name>
<feature type="compositionally biased region" description="Basic and acidic residues" evidence="8">
    <location>
        <begin position="336"/>
        <end position="357"/>
    </location>
</feature>
<feature type="domain" description="SH3" evidence="9">
    <location>
        <begin position="67"/>
        <end position="112"/>
    </location>
</feature>
<feature type="coiled-coil region" evidence="7">
    <location>
        <begin position="821"/>
        <end position="1033"/>
    </location>
</feature>
<dbReference type="InParanoid" id="A0A6P6YD22"/>
<dbReference type="GO" id="GO:0070971">
    <property type="term" value="C:endoplasmic reticulum exit site"/>
    <property type="evidence" value="ECO:0007669"/>
    <property type="project" value="TreeGrafter"/>
</dbReference>
<feature type="region of interest" description="Disordered" evidence="8">
    <location>
        <begin position="304"/>
        <end position="377"/>
    </location>
</feature>
<dbReference type="Proteomes" id="UP000515146">
    <property type="component" value="Unplaced"/>
</dbReference>
<keyword evidence="5 7" id="KW-0175">Coiled coil</keyword>
<dbReference type="InterPro" id="IPR001452">
    <property type="entry name" value="SH3_domain"/>
</dbReference>
<dbReference type="CTD" id="33930"/>
<feature type="compositionally biased region" description="Basic and acidic residues" evidence="8">
    <location>
        <begin position="456"/>
        <end position="485"/>
    </location>
</feature>
<dbReference type="InterPro" id="IPR036028">
    <property type="entry name" value="SH3-like_dom_sf"/>
</dbReference>
<feature type="compositionally biased region" description="Low complexity" evidence="8">
    <location>
        <begin position="1585"/>
        <end position="1599"/>
    </location>
</feature>
<dbReference type="Gene3D" id="1.10.287.1490">
    <property type="match status" value="1"/>
</dbReference>
<dbReference type="RefSeq" id="XP_027202579.1">
    <property type="nucleotide sequence ID" value="XM_027346778.1"/>
</dbReference>
<keyword evidence="10" id="KW-1185">Reference proteome</keyword>
<dbReference type="GO" id="GO:0009306">
    <property type="term" value="P:protein secretion"/>
    <property type="evidence" value="ECO:0007669"/>
    <property type="project" value="TreeGrafter"/>
</dbReference>
<dbReference type="GO" id="GO:0035459">
    <property type="term" value="P:vesicle cargo loading"/>
    <property type="evidence" value="ECO:0007669"/>
    <property type="project" value="TreeGrafter"/>
</dbReference>
<evidence type="ECO:0000256" key="1">
    <source>
        <dbReference type="ARBA" id="ARBA00004389"/>
    </source>
</evidence>
<organism evidence="10 11">
    <name type="scientific">Dermatophagoides pteronyssinus</name>
    <name type="common">European house dust mite</name>
    <dbReference type="NCBI Taxonomy" id="6956"/>
    <lineage>
        <taxon>Eukaryota</taxon>
        <taxon>Metazoa</taxon>
        <taxon>Ecdysozoa</taxon>
        <taxon>Arthropoda</taxon>
        <taxon>Chelicerata</taxon>
        <taxon>Arachnida</taxon>
        <taxon>Acari</taxon>
        <taxon>Acariformes</taxon>
        <taxon>Sarcoptiformes</taxon>
        <taxon>Astigmata</taxon>
        <taxon>Psoroptidia</taxon>
        <taxon>Analgoidea</taxon>
        <taxon>Pyroglyphidae</taxon>
        <taxon>Dermatophagoidinae</taxon>
        <taxon>Dermatophagoides</taxon>
    </lineage>
</organism>
<comment type="subcellular location">
    <subcellularLocation>
        <location evidence="1">Endoplasmic reticulum membrane</location>
        <topology evidence="1">Single-pass membrane protein</topology>
    </subcellularLocation>
</comment>
<feature type="compositionally biased region" description="Polar residues" evidence="8">
    <location>
        <begin position="553"/>
        <end position="564"/>
    </location>
</feature>